<evidence type="ECO:0000313" key="3">
    <source>
        <dbReference type="Proteomes" id="UP000054279"/>
    </source>
</evidence>
<feature type="region of interest" description="Disordered" evidence="1">
    <location>
        <begin position="85"/>
        <end position="109"/>
    </location>
</feature>
<dbReference type="HOGENOM" id="CLU_2185615_0_0_1"/>
<evidence type="ECO:0000313" key="2">
    <source>
        <dbReference type="EMBL" id="KIJ27882.1"/>
    </source>
</evidence>
<evidence type="ECO:0000256" key="1">
    <source>
        <dbReference type="SAM" id="MobiDB-lite"/>
    </source>
</evidence>
<reference evidence="2 3" key="1">
    <citation type="submission" date="2014-06" db="EMBL/GenBank/DDBJ databases">
        <title>Evolutionary Origins and Diversification of the Mycorrhizal Mutualists.</title>
        <authorList>
            <consortium name="DOE Joint Genome Institute"/>
            <consortium name="Mycorrhizal Genomics Consortium"/>
            <person name="Kohler A."/>
            <person name="Kuo A."/>
            <person name="Nagy L.G."/>
            <person name="Floudas D."/>
            <person name="Copeland A."/>
            <person name="Barry K.W."/>
            <person name="Cichocki N."/>
            <person name="Veneault-Fourrey C."/>
            <person name="LaButti K."/>
            <person name="Lindquist E.A."/>
            <person name="Lipzen A."/>
            <person name="Lundell T."/>
            <person name="Morin E."/>
            <person name="Murat C."/>
            <person name="Riley R."/>
            <person name="Ohm R."/>
            <person name="Sun H."/>
            <person name="Tunlid A."/>
            <person name="Henrissat B."/>
            <person name="Grigoriev I.V."/>
            <person name="Hibbett D.S."/>
            <person name="Martin F."/>
        </authorList>
    </citation>
    <scope>NUCLEOTIDE SEQUENCE [LARGE SCALE GENOMIC DNA]</scope>
    <source>
        <strain evidence="2 3">SS14</strain>
    </source>
</reference>
<keyword evidence="3" id="KW-1185">Reference proteome</keyword>
<sequence>MSSRNRSIPRLDIKDHLNLDSIPCNSFPANSALCISKRGVFNENLFQGLIATSAKYGFNGTVSIRLPSSAMSVCKTLSRPIPNSSSRLLGFSPPTRKASSMTGLMTASS</sequence>
<proteinExistence type="predicted"/>
<name>A0A0C9UFY6_SPHS4</name>
<organism evidence="2 3">
    <name type="scientific">Sphaerobolus stellatus (strain SS14)</name>
    <dbReference type="NCBI Taxonomy" id="990650"/>
    <lineage>
        <taxon>Eukaryota</taxon>
        <taxon>Fungi</taxon>
        <taxon>Dikarya</taxon>
        <taxon>Basidiomycota</taxon>
        <taxon>Agaricomycotina</taxon>
        <taxon>Agaricomycetes</taxon>
        <taxon>Phallomycetidae</taxon>
        <taxon>Geastrales</taxon>
        <taxon>Sphaerobolaceae</taxon>
        <taxon>Sphaerobolus</taxon>
    </lineage>
</organism>
<feature type="compositionally biased region" description="Polar residues" evidence="1">
    <location>
        <begin position="97"/>
        <end position="109"/>
    </location>
</feature>
<accession>A0A0C9UFY6</accession>
<protein>
    <submittedName>
        <fullName evidence="2">Unplaced genomic scaffold SPHSTscaffold_246, whole genome shotgun sequence</fullName>
    </submittedName>
</protein>
<dbReference type="Proteomes" id="UP000054279">
    <property type="component" value="Unassembled WGS sequence"/>
</dbReference>
<dbReference type="AlphaFoldDB" id="A0A0C9UFY6"/>
<dbReference type="EMBL" id="KN837321">
    <property type="protein sequence ID" value="KIJ27882.1"/>
    <property type="molecule type" value="Genomic_DNA"/>
</dbReference>
<gene>
    <name evidence="2" type="ORF">M422DRAFT_270888</name>
</gene>